<protein>
    <submittedName>
        <fullName evidence="2">Serine/arginine repetitive matrix protein 2</fullName>
    </submittedName>
</protein>
<organism evidence="2 3">
    <name type="scientific">Streptomyces armeniacus</name>
    <dbReference type="NCBI Taxonomy" id="83291"/>
    <lineage>
        <taxon>Bacteria</taxon>
        <taxon>Bacillati</taxon>
        <taxon>Actinomycetota</taxon>
        <taxon>Actinomycetes</taxon>
        <taxon>Kitasatosporales</taxon>
        <taxon>Streptomycetaceae</taxon>
        <taxon>Streptomyces</taxon>
    </lineage>
</organism>
<keyword evidence="3" id="KW-1185">Reference proteome</keyword>
<name>A0A345XSE1_9ACTN</name>
<feature type="region of interest" description="Disordered" evidence="1">
    <location>
        <begin position="1"/>
        <end position="88"/>
    </location>
</feature>
<dbReference type="KEGG" id="sarm:DVA86_19810"/>
<dbReference type="Proteomes" id="UP000254425">
    <property type="component" value="Chromosome"/>
</dbReference>
<feature type="region of interest" description="Disordered" evidence="1">
    <location>
        <begin position="110"/>
        <end position="172"/>
    </location>
</feature>
<dbReference type="RefSeq" id="WP_208880060.1">
    <property type="nucleotide sequence ID" value="NZ_CP031320.1"/>
</dbReference>
<proteinExistence type="predicted"/>
<reference evidence="2 3" key="1">
    <citation type="submission" date="2018-07" db="EMBL/GenBank/DDBJ databases">
        <title>Draft genome of the type strain Streptomyces armeniacus ATCC 15676.</title>
        <authorList>
            <person name="Labana P."/>
            <person name="Gosse J.T."/>
            <person name="Boddy C.N."/>
        </authorList>
    </citation>
    <scope>NUCLEOTIDE SEQUENCE [LARGE SCALE GENOMIC DNA]</scope>
    <source>
        <strain evidence="2 3">ATCC 15676</strain>
    </source>
</reference>
<dbReference type="EMBL" id="CP031320">
    <property type="protein sequence ID" value="AXK34557.1"/>
    <property type="molecule type" value="Genomic_DNA"/>
</dbReference>
<evidence type="ECO:0000313" key="2">
    <source>
        <dbReference type="EMBL" id="AXK34557.1"/>
    </source>
</evidence>
<accession>A0A345XSE1</accession>
<sequence length="314" mass="32016">MRGAGTAGQAGERPRWNEAAQRWDPGRAPVAYVPPPPPRPRRMPYEAQPGTYGAYGGHVAVPGPRAGGGTGPGGGGAGGAAGRPWPGRPVVVGLTVAAALGAVGTAAWLSVDGDEDGPPRADGPGATAPPSAGPDGTPQDGPSAEGADGADGETADTTTAAELPPDFRRIKDDEGFTVAVPEGWERTSGPNGVFYTAPDERSLLQIFRITEAGMTPLEAAREASDNLSGQADGYRELSVGPVTGGPENPDGDAAELHYAYDSADAGGRRECVERVFTAIDGERYALLSCAPDDEPGTRRTVLTTALDHFVPGSP</sequence>
<gene>
    <name evidence="2" type="ORF">DVA86_19810</name>
</gene>
<evidence type="ECO:0000313" key="3">
    <source>
        <dbReference type="Proteomes" id="UP000254425"/>
    </source>
</evidence>
<evidence type="ECO:0000256" key="1">
    <source>
        <dbReference type="SAM" id="MobiDB-lite"/>
    </source>
</evidence>
<feature type="compositionally biased region" description="Low complexity" evidence="1">
    <location>
        <begin position="122"/>
        <end position="138"/>
    </location>
</feature>
<feature type="compositionally biased region" description="Gly residues" evidence="1">
    <location>
        <begin position="65"/>
        <end position="81"/>
    </location>
</feature>
<dbReference type="AlphaFoldDB" id="A0A345XSE1"/>